<dbReference type="InterPro" id="IPR045584">
    <property type="entry name" value="Pilin-like"/>
</dbReference>
<dbReference type="InterPro" id="IPR012902">
    <property type="entry name" value="N_methyl_site"/>
</dbReference>
<keyword evidence="3" id="KW-1185">Reference proteome</keyword>
<keyword evidence="1" id="KW-0812">Transmembrane</keyword>
<dbReference type="AlphaFoldDB" id="A0A2W1JN26"/>
<keyword evidence="1" id="KW-0472">Membrane</keyword>
<sequence length="236" mass="25276">MTLMKLPAVRHLSFGRSKSDSKFDRGMTLPELLIATAITSVVVTVAFSGLLTIIDANDKAEGQTDRRGELNRALDFIADDVREATLISATVPSDWTDTSSSLYTPIFYLLKPSDAGGTERAVGYYTRSASGVVWQGPQVVYRLEPSNGKDTMTADDDLDNQIFRQVGTKGDPLVDAIISTSPNCSPLAGVSAAGLPNVGLKVFIANKQTAKVCLAGKIEEANDLSIETQVFARGRS</sequence>
<name>A0A2W1JN26_9CYAN</name>
<evidence type="ECO:0008006" key="4">
    <source>
        <dbReference type="Google" id="ProtNLM"/>
    </source>
</evidence>
<proteinExistence type="predicted"/>
<evidence type="ECO:0000313" key="2">
    <source>
        <dbReference type="EMBL" id="PZD74740.1"/>
    </source>
</evidence>
<dbReference type="PROSITE" id="PS00409">
    <property type="entry name" value="PROKAR_NTER_METHYL"/>
    <property type="match status" value="1"/>
</dbReference>
<dbReference type="SUPFAM" id="SSF54523">
    <property type="entry name" value="Pili subunits"/>
    <property type="match status" value="1"/>
</dbReference>
<reference evidence="2 3" key="1">
    <citation type="journal article" date="2018" name="Sci. Rep.">
        <title>A novel species of the marine cyanobacterium Acaryochloris with a unique pigment content and lifestyle.</title>
        <authorList>
            <person name="Partensky F."/>
            <person name="Six C."/>
            <person name="Ratin M."/>
            <person name="Garczarek L."/>
            <person name="Vaulot D."/>
            <person name="Probert I."/>
            <person name="Calteau A."/>
            <person name="Gourvil P."/>
            <person name="Marie D."/>
            <person name="Grebert T."/>
            <person name="Bouchier C."/>
            <person name="Le Panse S."/>
            <person name="Gachenot M."/>
            <person name="Rodriguez F."/>
            <person name="Garrido J.L."/>
        </authorList>
    </citation>
    <scope>NUCLEOTIDE SEQUENCE [LARGE SCALE GENOMIC DNA]</scope>
    <source>
        <strain evidence="2 3">RCC1774</strain>
    </source>
</reference>
<dbReference type="EMBL" id="PQWO01000002">
    <property type="protein sequence ID" value="PZD74740.1"/>
    <property type="molecule type" value="Genomic_DNA"/>
</dbReference>
<evidence type="ECO:0000256" key="1">
    <source>
        <dbReference type="SAM" id="Phobius"/>
    </source>
</evidence>
<evidence type="ECO:0000313" key="3">
    <source>
        <dbReference type="Proteomes" id="UP000248857"/>
    </source>
</evidence>
<gene>
    <name evidence="2" type="ORF">C1752_01025</name>
</gene>
<dbReference type="Proteomes" id="UP000248857">
    <property type="component" value="Unassembled WGS sequence"/>
</dbReference>
<accession>A0A2W1JN26</accession>
<keyword evidence="1" id="KW-1133">Transmembrane helix</keyword>
<feature type="transmembrane region" description="Helical" evidence="1">
    <location>
        <begin position="32"/>
        <end position="54"/>
    </location>
</feature>
<comment type="caution">
    <text evidence="2">The sequence shown here is derived from an EMBL/GenBank/DDBJ whole genome shotgun (WGS) entry which is preliminary data.</text>
</comment>
<organism evidence="2 3">
    <name type="scientific">Acaryochloris thomasi RCC1774</name>
    <dbReference type="NCBI Taxonomy" id="1764569"/>
    <lineage>
        <taxon>Bacteria</taxon>
        <taxon>Bacillati</taxon>
        <taxon>Cyanobacteriota</taxon>
        <taxon>Cyanophyceae</taxon>
        <taxon>Acaryochloridales</taxon>
        <taxon>Acaryochloridaceae</taxon>
        <taxon>Acaryochloris</taxon>
        <taxon>Acaryochloris thomasi</taxon>
    </lineage>
</organism>
<dbReference type="Pfam" id="PF07963">
    <property type="entry name" value="N_methyl"/>
    <property type="match status" value="1"/>
</dbReference>
<protein>
    <recommendedName>
        <fullName evidence="4">Prepilin-type N-terminal cleavage/methylation domain-containing protein</fullName>
    </recommendedName>
</protein>
<dbReference type="NCBIfam" id="TIGR02532">
    <property type="entry name" value="IV_pilin_GFxxxE"/>
    <property type="match status" value="1"/>
</dbReference>